<dbReference type="AlphaFoldDB" id="A0A0L6UVY7"/>
<keyword evidence="3" id="KW-1185">Reference proteome</keyword>
<evidence type="ECO:0000313" key="2">
    <source>
        <dbReference type="EMBL" id="KNZ52716.1"/>
    </source>
</evidence>
<protein>
    <submittedName>
        <fullName evidence="2">Uncharacterized protein</fullName>
    </submittedName>
</protein>
<sequence>MAFAMSLTQIEYHSNQINIQDNQGESYTTKANHSMWRCAMAWQFMALFNKKILTANVAPILKEWARILRVCANWNHNKHNSHLIDLQIDSIKIILGKTKGMNFSEQEQQKSREWNKRRTRDT</sequence>
<feature type="compositionally biased region" description="Basic and acidic residues" evidence="1">
    <location>
        <begin position="107"/>
        <end position="122"/>
    </location>
</feature>
<proteinExistence type="predicted"/>
<feature type="region of interest" description="Disordered" evidence="1">
    <location>
        <begin position="102"/>
        <end position="122"/>
    </location>
</feature>
<dbReference type="VEuPathDB" id="FungiDB:VP01_3470g2"/>
<gene>
    <name evidence="2" type="ORF">VP01_3470g2</name>
</gene>
<evidence type="ECO:0000313" key="3">
    <source>
        <dbReference type="Proteomes" id="UP000037035"/>
    </source>
</evidence>
<reference evidence="2 3" key="1">
    <citation type="submission" date="2015-08" db="EMBL/GenBank/DDBJ databases">
        <title>Next Generation Sequencing and Analysis of the Genome of Puccinia sorghi L Schw, the Causal Agent of Maize Common Rust.</title>
        <authorList>
            <person name="Rochi L."/>
            <person name="Burguener G."/>
            <person name="Darino M."/>
            <person name="Turjanski A."/>
            <person name="Kreff E."/>
            <person name="Dieguez M.J."/>
            <person name="Sacco F."/>
        </authorList>
    </citation>
    <scope>NUCLEOTIDE SEQUENCE [LARGE SCALE GENOMIC DNA]</scope>
    <source>
        <strain evidence="2 3">RO10H11247</strain>
    </source>
</reference>
<dbReference type="EMBL" id="LAVV01008469">
    <property type="protein sequence ID" value="KNZ52716.1"/>
    <property type="molecule type" value="Genomic_DNA"/>
</dbReference>
<name>A0A0L6UVY7_9BASI</name>
<accession>A0A0L6UVY7</accession>
<evidence type="ECO:0000256" key="1">
    <source>
        <dbReference type="SAM" id="MobiDB-lite"/>
    </source>
</evidence>
<comment type="caution">
    <text evidence="2">The sequence shown here is derived from an EMBL/GenBank/DDBJ whole genome shotgun (WGS) entry which is preliminary data.</text>
</comment>
<dbReference type="Proteomes" id="UP000037035">
    <property type="component" value="Unassembled WGS sequence"/>
</dbReference>
<organism evidence="2 3">
    <name type="scientific">Puccinia sorghi</name>
    <dbReference type="NCBI Taxonomy" id="27349"/>
    <lineage>
        <taxon>Eukaryota</taxon>
        <taxon>Fungi</taxon>
        <taxon>Dikarya</taxon>
        <taxon>Basidiomycota</taxon>
        <taxon>Pucciniomycotina</taxon>
        <taxon>Pucciniomycetes</taxon>
        <taxon>Pucciniales</taxon>
        <taxon>Pucciniaceae</taxon>
        <taxon>Puccinia</taxon>
    </lineage>
</organism>